<dbReference type="GO" id="GO:0034709">
    <property type="term" value="C:methylosome"/>
    <property type="evidence" value="ECO:0007669"/>
    <property type="project" value="InterPro"/>
</dbReference>
<evidence type="ECO:0000256" key="8">
    <source>
        <dbReference type="SAM" id="MobiDB-lite"/>
    </source>
</evidence>
<dbReference type="GO" id="GO:0000387">
    <property type="term" value="P:spliceosomal snRNP assembly"/>
    <property type="evidence" value="ECO:0007669"/>
    <property type="project" value="InterPro"/>
</dbReference>
<comment type="subcellular location">
    <subcellularLocation>
        <location evidence="2">Cytoplasm</location>
    </subcellularLocation>
    <subcellularLocation>
        <location evidence="1">Nucleus</location>
    </subcellularLocation>
</comment>
<reference evidence="9 10" key="1">
    <citation type="submission" date="2023-03" db="EMBL/GenBank/DDBJ databases">
        <title>Genome insight into feeding habits of ladybird beetles.</title>
        <authorList>
            <person name="Li H.-S."/>
            <person name="Huang Y.-H."/>
            <person name="Pang H."/>
        </authorList>
    </citation>
    <scope>NUCLEOTIDE SEQUENCE [LARGE SCALE GENOMIC DNA]</scope>
    <source>
        <strain evidence="9">SYSU_2023b</strain>
        <tissue evidence="9">Whole body</tissue>
    </source>
</reference>
<dbReference type="GO" id="GO:0045292">
    <property type="term" value="P:mRNA cis splicing, via spliceosome"/>
    <property type="evidence" value="ECO:0007669"/>
    <property type="project" value="TreeGrafter"/>
</dbReference>
<protein>
    <recommendedName>
        <fullName evidence="4">Methylosome subunit pICln</fullName>
    </recommendedName>
</protein>
<dbReference type="GO" id="GO:0005681">
    <property type="term" value="C:spliceosomal complex"/>
    <property type="evidence" value="ECO:0007669"/>
    <property type="project" value="TreeGrafter"/>
</dbReference>
<dbReference type="PANTHER" id="PTHR21399:SF0">
    <property type="entry name" value="METHYLOSOME SUBUNIT PICLN"/>
    <property type="match status" value="1"/>
</dbReference>
<keyword evidence="6" id="KW-0539">Nucleus</keyword>
<dbReference type="Pfam" id="PF03517">
    <property type="entry name" value="Voldacs"/>
    <property type="match status" value="1"/>
</dbReference>
<dbReference type="EMBL" id="JARQZJ010000006">
    <property type="protein sequence ID" value="KAK9871573.1"/>
    <property type="molecule type" value="Genomic_DNA"/>
</dbReference>
<dbReference type="GO" id="GO:0034715">
    <property type="term" value="C:pICln-Sm protein complex"/>
    <property type="evidence" value="ECO:0007669"/>
    <property type="project" value="InterPro"/>
</dbReference>
<feature type="compositionally biased region" description="Polar residues" evidence="8">
    <location>
        <begin position="190"/>
        <end position="200"/>
    </location>
</feature>
<proteinExistence type="inferred from homology"/>
<comment type="similarity">
    <text evidence="3">Belongs to the pICln (TC 1.A.47) family.</text>
</comment>
<evidence type="ECO:0000313" key="10">
    <source>
        <dbReference type="Proteomes" id="UP001431783"/>
    </source>
</evidence>
<evidence type="ECO:0000313" key="9">
    <source>
        <dbReference type="EMBL" id="KAK9871573.1"/>
    </source>
</evidence>
<dbReference type="InterPro" id="IPR003521">
    <property type="entry name" value="ICln"/>
</dbReference>
<evidence type="ECO:0000256" key="6">
    <source>
        <dbReference type="ARBA" id="ARBA00023242"/>
    </source>
</evidence>
<gene>
    <name evidence="9" type="ORF">WA026_012954</name>
</gene>
<dbReference type="InterPro" id="IPR039924">
    <property type="entry name" value="ICln/Lot5/Saf5"/>
</dbReference>
<dbReference type="PRINTS" id="PR01348">
    <property type="entry name" value="ICLNCHANNEL"/>
</dbReference>
<dbReference type="GO" id="GO:0005829">
    <property type="term" value="C:cytosol"/>
    <property type="evidence" value="ECO:0007669"/>
    <property type="project" value="InterPro"/>
</dbReference>
<dbReference type="GO" id="GO:0006884">
    <property type="term" value="P:cell volume homeostasis"/>
    <property type="evidence" value="ECO:0007669"/>
    <property type="project" value="InterPro"/>
</dbReference>
<dbReference type="PANTHER" id="PTHR21399">
    <property type="entry name" value="CHLORIDE CONDUCTANCE REGULATORY PROTEIN ICLN"/>
    <property type="match status" value="1"/>
</dbReference>
<dbReference type="Gene3D" id="2.30.29.30">
    <property type="entry name" value="Pleckstrin-homology domain (PH domain)/Phosphotyrosine-binding domain (PTB)"/>
    <property type="match status" value="1"/>
</dbReference>
<dbReference type="AlphaFoldDB" id="A0AAW1TSB2"/>
<comment type="caution">
    <text evidence="9">The sequence shown here is derived from an EMBL/GenBank/DDBJ whole genome shotgun (WGS) entry which is preliminary data.</text>
</comment>
<sequence length="214" mass="24373">MVIVTSFVQPESSIRLLQHSVRAVLDKKDLGKGTLYVSERNLCWQERDELGFQIDYHSISLHATSKDPNVYPEECIYILINSHICLPGYSPIQDETDDQDSDDESEPEISELILIPESPSLLSSIYEAIKICQELNPDPNDMDDDDDQIYEDAEENMDEYYEIESEDCRAGGDAMMDDLAHRLEDNYLHSNNIRNGTANGDGNCEDEDHFEDAD</sequence>
<keyword evidence="5" id="KW-0963">Cytoplasm</keyword>
<organism evidence="9 10">
    <name type="scientific">Henosepilachna vigintioctopunctata</name>
    <dbReference type="NCBI Taxonomy" id="420089"/>
    <lineage>
        <taxon>Eukaryota</taxon>
        <taxon>Metazoa</taxon>
        <taxon>Ecdysozoa</taxon>
        <taxon>Arthropoda</taxon>
        <taxon>Hexapoda</taxon>
        <taxon>Insecta</taxon>
        <taxon>Pterygota</taxon>
        <taxon>Neoptera</taxon>
        <taxon>Endopterygota</taxon>
        <taxon>Coleoptera</taxon>
        <taxon>Polyphaga</taxon>
        <taxon>Cucujiformia</taxon>
        <taxon>Coccinelloidea</taxon>
        <taxon>Coccinellidae</taxon>
        <taxon>Epilachninae</taxon>
        <taxon>Epilachnini</taxon>
        <taxon>Henosepilachna</taxon>
    </lineage>
</organism>
<comment type="function">
    <text evidence="7">Involved in both the assembly of spliceosomal snRNPs and the methylation of Sm proteins. Chaperone that regulates the assembly of spliceosomal U1, U2, U4 and U5 small nuclear ribonucleoproteins (snRNPs), the building blocks of the spliceosome, and thereby plays an important role in the splicing of cellular pre-mRNAs. Most spliceosomal snRNPs contain a common set of Sm proteins SNRPB, SNRPD1, SNRPD2, SNRPD3, SNRPE, SNRPF and SNRPG that assemble in a heptameric protein ring on the Sm site of the small nuclear RNA to form the core snRNP (Sm core). In the cytosol, the Sm proteins SNRPD1, SNRPD2, SNRPE, SNRPF and SNRPG are trapped in an inactive 6S pICln-Sm complex by the chaperone CLNS1A that controls the assembly of the core snRNP. Dissociation by the SMN complex of CLNS1A from the trapped Sm proteins and their transfer to an SMN-Sm complex triggers the assembly of core snRNPs and their transport to the nucleus.</text>
</comment>
<name>A0AAW1TSB2_9CUCU</name>
<keyword evidence="10" id="KW-1185">Reference proteome</keyword>
<dbReference type="GO" id="GO:0005886">
    <property type="term" value="C:plasma membrane"/>
    <property type="evidence" value="ECO:0007669"/>
    <property type="project" value="InterPro"/>
</dbReference>
<evidence type="ECO:0000256" key="3">
    <source>
        <dbReference type="ARBA" id="ARBA00007054"/>
    </source>
</evidence>
<dbReference type="Proteomes" id="UP001431783">
    <property type="component" value="Unassembled WGS sequence"/>
</dbReference>
<accession>A0AAW1TSB2</accession>
<evidence type="ECO:0000256" key="7">
    <source>
        <dbReference type="ARBA" id="ARBA00045890"/>
    </source>
</evidence>
<dbReference type="InterPro" id="IPR011993">
    <property type="entry name" value="PH-like_dom_sf"/>
</dbReference>
<feature type="region of interest" description="Disordered" evidence="8">
    <location>
        <begin position="190"/>
        <end position="214"/>
    </location>
</feature>
<evidence type="ECO:0000256" key="4">
    <source>
        <dbReference type="ARBA" id="ARBA00015653"/>
    </source>
</evidence>
<dbReference type="GO" id="GO:0006821">
    <property type="term" value="P:chloride transport"/>
    <property type="evidence" value="ECO:0007669"/>
    <property type="project" value="InterPro"/>
</dbReference>
<evidence type="ECO:0000256" key="2">
    <source>
        <dbReference type="ARBA" id="ARBA00004496"/>
    </source>
</evidence>
<evidence type="ECO:0000256" key="1">
    <source>
        <dbReference type="ARBA" id="ARBA00004123"/>
    </source>
</evidence>
<evidence type="ECO:0000256" key="5">
    <source>
        <dbReference type="ARBA" id="ARBA00022490"/>
    </source>
</evidence>
<feature type="compositionally biased region" description="Acidic residues" evidence="8">
    <location>
        <begin position="203"/>
        <end position="214"/>
    </location>
</feature>